<accession>A0ABS3JPU9</accession>
<gene>
    <name evidence="3" type="ORF">J2I46_25825</name>
</gene>
<evidence type="ECO:0000256" key="1">
    <source>
        <dbReference type="ARBA" id="ARBA00022679"/>
    </source>
</evidence>
<dbReference type="PANTHER" id="PTHR46401">
    <property type="entry name" value="GLYCOSYLTRANSFERASE WBBK-RELATED"/>
    <property type="match status" value="1"/>
</dbReference>
<dbReference type="Gene3D" id="3.40.50.2000">
    <property type="entry name" value="Glycogen Phosphorylase B"/>
    <property type="match status" value="2"/>
</dbReference>
<dbReference type="SUPFAM" id="SSF53756">
    <property type="entry name" value="UDP-Glycosyltransferase/glycogen phosphorylase"/>
    <property type="match status" value="1"/>
</dbReference>
<evidence type="ECO:0000259" key="2">
    <source>
        <dbReference type="Pfam" id="PF00534"/>
    </source>
</evidence>
<dbReference type="CDD" id="cd03809">
    <property type="entry name" value="GT4_MtfB-like"/>
    <property type="match status" value="1"/>
</dbReference>
<keyword evidence="4" id="KW-1185">Reference proteome</keyword>
<organism evidence="3 4">
    <name type="scientific">Fibrella forsythiae</name>
    <dbReference type="NCBI Taxonomy" id="2817061"/>
    <lineage>
        <taxon>Bacteria</taxon>
        <taxon>Pseudomonadati</taxon>
        <taxon>Bacteroidota</taxon>
        <taxon>Cytophagia</taxon>
        <taxon>Cytophagales</taxon>
        <taxon>Spirosomataceae</taxon>
        <taxon>Fibrella</taxon>
    </lineage>
</organism>
<dbReference type="PANTHER" id="PTHR46401:SF2">
    <property type="entry name" value="GLYCOSYLTRANSFERASE WBBK-RELATED"/>
    <property type="match status" value="1"/>
</dbReference>
<evidence type="ECO:0000313" key="3">
    <source>
        <dbReference type="EMBL" id="MBO0952026.1"/>
    </source>
</evidence>
<reference evidence="3 4" key="1">
    <citation type="submission" date="2021-03" db="EMBL/GenBank/DDBJ databases">
        <title>Fibrella sp. HMF5405 genome sequencing and assembly.</title>
        <authorList>
            <person name="Kang H."/>
            <person name="Kim H."/>
            <person name="Bae S."/>
            <person name="Joh K."/>
        </authorList>
    </citation>
    <scope>NUCLEOTIDE SEQUENCE [LARGE SCALE GENOMIC DNA]</scope>
    <source>
        <strain evidence="3 4">HMF5405</strain>
    </source>
</reference>
<sequence length="349" mass="39207">MPKLFVDTQPLKHINTGMGQVCLNLSKELIRQCPANWEITFLVPKGKEGFFGPSVQYKVATEWLRHWRTTGYDVWHCLHQGSKFLPAQSTSLVYTILDLNYLIHPSYTDKQKAKQKKRYQARVDQASVVTTISEYVANDVRQQLTLPPATPVEVTYLGANVPDNIQSLSPSFRPDGPFLLFMGVVDPRKNVHTLLPILAASPAYKLVLAGDMKPDYVADLLASARQMGVADRLILPGSVDEATKWWLYAHCDAFLFPSLLEGFGLPVVEAMALGKPVFSSDKMSLPEVGGPDAFYFRSFEPQAMIDTFQAGMATYANDPAYPDRLRAFSQQFRWENVAATYWRIYTGLV</sequence>
<feature type="domain" description="Glycosyl transferase family 1" evidence="2">
    <location>
        <begin position="173"/>
        <end position="293"/>
    </location>
</feature>
<protein>
    <submittedName>
        <fullName evidence="3">Glycosyltransferase family 4 protein</fullName>
    </submittedName>
</protein>
<evidence type="ECO:0000313" key="4">
    <source>
        <dbReference type="Proteomes" id="UP000664628"/>
    </source>
</evidence>
<dbReference type="Proteomes" id="UP000664628">
    <property type="component" value="Unassembled WGS sequence"/>
</dbReference>
<proteinExistence type="predicted"/>
<name>A0ABS3JPU9_9BACT</name>
<dbReference type="EMBL" id="JAFMYW010000009">
    <property type="protein sequence ID" value="MBO0952026.1"/>
    <property type="molecule type" value="Genomic_DNA"/>
</dbReference>
<dbReference type="RefSeq" id="WP_207331973.1">
    <property type="nucleotide sequence ID" value="NZ_JAFMYW010000009.1"/>
</dbReference>
<dbReference type="InterPro" id="IPR001296">
    <property type="entry name" value="Glyco_trans_1"/>
</dbReference>
<comment type="caution">
    <text evidence="3">The sequence shown here is derived from an EMBL/GenBank/DDBJ whole genome shotgun (WGS) entry which is preliminary data.</text>
</comment>
<dbReference type="Pfam" id="PF00534">
    <property type="entry name" value="Glycos_transf_1"/>
    <property type="match status" value="1"/>
</dbReference>
<keyword evidence="1" id="KW-0808">Transferase</keyword>